<dbReference type="AlphaFoldDB" id="A0A8S1DKA0"/>
<dbReference type="EMBL" id="CADEPI010000337">
    <property type="protein sequence ID" value="CAB3384113.1"/>
    <property type="molecule type" value="Genomic_DNA"/>
</dbReference>
<name>A0A8S1DKA0_9INSE</name>
<sequence>MLNFSRHLNLENLRSEKKKGGSCTITIIYSFFGKLNRLQAAKKAAAGHAPHQLGLEGACRCLGNPTMEQKMETGDCCQYQEQRVTGLFGSHKVWNDMTNLPHCMLDCIRRGRILGVKSYGSGSFQPLEAQLEAGILPKDLRLVVQTLKMGKVGRRVRVHRIEVAGRHDHRCPKIDANIANFTNKQLMGDCVFKHSDASWKLFEGFQPRIKKRLAGSLRRRGGLWLDNNATSFSEKHPLAGQVVQKHALSMQLPPKATKTNLRKTLNLRSREGPVQDKLQNERGLKTMPKFF</sequence>
<keyword evidence="2" id="KW-1185">Reference proteome</keyword>
<accession>A0A8S1DKA0</accession>
<reference evidence="1 2" key="1">
    <citation type="submission" date="2020-04" db="EMBL/GenBank/DDBJ databases">
        <authorList>
            <person name="Alioto T."/>
            <person name="Alioto T."/>
            <person name="Gomez Garrido J."/>
        </authorList>
    </citation>
    <scope>NUCLEOTIDE SEQUENCE [LARGE SCALE GENOMIC DNA]</scope>
</reference>
<proteinExistence type="predicted"/>
<comment type="caution">
    <text evidence="1">The sequence shown here is derived from an EMBL/GenBank/DDBJ whole genome shotgun (WGS) entry which is preliminary data.</text>
</comment>
<evidence type="ECO:0000313" key="2">
    <source>
        <dbReference type="Proteomes" id="UP000494165"/>
    </source>
</evidence>
<gene>
    <name evidence="1" type="ORF">CLODIP_2_CD05868</name>
</gene>
<dbReference type="Proteomes" id="UP000494165">
    <property type="component" value="Unassembled WGS sequence"/>
</dbReference>
<evidence type="ECO:0000313" key="1">
    <source>
        <dbReference type="EMBL" id="CAB3384113.1"/>
    </source>
</evidence>
<protein>
    <submittedName>
        <fullName evidence="1">Uncharacterized protein</fullName>
    </submittedName>
</protein>
<organism evidence="1 2">
    <name type="scientific">Cloeon dipterum</name>
    <dbReference type="NCBI Taxonomy" id="197152"/>
    <lineage>
        <taxon>Eukaryota</taxon>
        <taxon>Metazoa</taxon>
        <taxon>Ecdysozoa</taxon>
        <taxon>Arthropoda</taxon>
        <taxon>Hexapoda</taxon>
        <taxon>Insecta</taxon>
        <taxon>Pterygota</taxon>
        <taxon>Palaeoptera</taxon>
        <taxon>Ephemeroptera</taxon>
        <taxon>Pisciforma</taxon>
        <taxon>Baetidae</taxon>
        <taxon>Cloeon</taxon>
    </lineage>
</organism>